<accession>A0A2J6PPQ0</accession>
<dbReference type="EMBL" id="KZ613509">
    <property type="protein sequence ID" value="PMD16010.1"/>
    <property type="molecule type" value="Genomic_DNA"/>
</dbReference>
<organism evidence="1 2">
    <name type="scientific">Hyaloscypha hepaticicola</name>
    <dbReference type="NCBI Taxonomy" id="2082293"/>
    <lineage>
        <taxon>Eukaryota</taxon>
        <taxon>Fungi</taxon>
        <taxon>Dikarya</taxon>
        <taxon>Ascomycota</taxon>
        <taxon>Pezizomycotina</taxon>
        <taxon>Leotiomycetes</taxon>
        <taxon>Helotiales</taxon>
        <taxon>Hyaloscyphaceae</taxon>
        <taxon>Hyaloscypha</taxon>
    </lineage>
</organism>
<dbReference type="AlphaFoldDB" id="A0A2J6PPQ0"/>
<keyword evidence="2" id="KW-1185">Reference proteome</keyword>
<sequence>MLLALNAASLDHNCSCDGDAVSVKKNASASIQPILRIEIRYSCNTLLPSILHSPTGICPSAAVIPLRCAPRSADFSIISRLSATSRKAEQEGATIILQAHWHIPELPVVRRLSCICRSSREILLGRVLMKILPPRISLGPRNQDEYHMYCCKGQTHQETPSTSSTWGAARQKPGRVVVRHFCN</sequence>
<evidence type="ECO:0000313" key="2">
    <source>
        <dbReference type="Proteomes" id="UP000235672"/>
    </source>
</evidence>
<evidence type="ECO:0000313" key="1">
    <source>
        <dbReference type="EMBL" id="PMD16010.1"/>
    </source>
</evidence>
<name>A0A2J6PPQ0_9HELO</name>
<protein>
    <submittedName>
        <fullName evidence="1">Uncharacterized protein</fullName>
    </submittedName>
</protein>
<proteinExistence type="predicted"/>
<dbReference type="Proteomes" id="UP000235672">
    <property type="component" value="Unassembled WGS sequence"/>
</dbReference>
<reference evidence="1 2" key="1">
    <citation type="submission" date="2016-05" db="EMBL/GenBank/DDBJ databases">
        <title>A degradative enzymes factory behind the ericoid mycorrhizal symbiosis.</title>
        <authorList>
            <consortium name="DOE Joint Genome Institute"/>
            <person name="Martino E."/>
            <person name="Morin E."/>
            <person name="Grelet G."/>
            <person name="Kuo A."/>
            <person name="Kohler A."/>
            <person name="Daghino S."/>
            <person name="Barry K."/>
            <person name="Choi C."/>
            <person name="Cichocki N."/>
            <person name="Clum A."/>
            <person name="Copeland A."/>
            <person name="Hainaut M."/>
            <person name="Haridas S."/>
            <person name="Labutti K."/>
            <person name="Lindquist E."/>
            <person name="Lipzen A."/>
            <person name="Khouja H.-R."/>
            <person name="Murat C."/>
            <person name="Ohm R."/>
            <person name="Olson A."/>
            <person name="Spatafora J."/>
            <person name="Veneault-Fourrey C."/>
            <person name="Henrissat B."/>
            <person name="Grigoriev I."/>
            <person name="Martin F."/>
            <person name="Perotto S."/>
        </authorList>
    </citation>
    <scope>NUCLEOTIDE SEQUENCE [LARGE SCALE GENOMIC DNA]</scope>
    <source>
        <strain evidence="1 2">UAMH 7357</strain>
    </source>
</reference>
<gene>
    <name evidence="1" type="ORF">NA56DRAFT_709393</name>
</gene>